<evidence type="ECO:0000313" key="4">
    <source>
        <dbReference type="Proteomes" id="UP000032049"/>
    </source>
</evidence>
<name>A0A0D0GQ78_9SPHI</name>
<keyword evidence="4" id="KW-1185">Reference proteome</keyword>
<organism evidence="3 4">
    <name type="scientific">Pedobacter lusitanus</name>
    <dbReference type="NCBI Taxonomy" id="1503925"/>
    <lineage>
        <taxon>Bacteria</taxon>
        <taxon>Pseudomonadati</taxon>
        <taxon>Bacteroidota</taxon>
        <taxon>Sphingobacteriia</taxon>
        <taxon>Sphingobacteriales</taxon>
        <taxon>Sphingobacteriaceae</taxon>
        <taxon>Pedobacter</taxon>
    </lineage>
</organism>
<dbReference type="Gene3D" id="3.10.580.10">
    <property type="entry name" value="CBS-domain"/>
    <property type="match status" value="1"/>
</dbReference>
<protein>
    <submittedName>
        <fullName evidence="3">CBS domain pair protein</fullName>
    </submittedName>
</protein>
<evidence type="ECO:0000256" key="1">
    <source>
        <dbReference type="PROSITE-ProRule" id="PRU00703"/>
    </source>
</evidence>
<dbReference type="AlphaFoldDB" id="A0A0D0GQ78"/>
<dbReference type="PROSITE" id="PS51371">
    <property type="entry name" value="CBS"/>
    <property type="match status" value="2"/>
</dbReference>
<comment type="caution">
    <text evidence="3">The sequence shown here is derived from an EMBL/GenBank/DDBJ whole genome shotgun (WGS) entry which is preliminary data.</text>
</comment>
<dbReference type="CDD" id="cd17783">
    <property type="entry name" value="CBS_pair_bac"/>
    <property type="match status" value="1"/>
</dbReference>
<proteinExistence type="predicted"/>
<dbReference type="RefSeq" id="WP_041882750.1">
    <property type="nucleotide sequence ID" value="NZ_CP157278.1"/>
</dbReference>
<dbReference type="InterPro" id="IPR046342">
    <property type="entry name" value="CBS_dom_sf"/>
</dbReference>
<dbReference type="SUPFAM" id="SSF54631">
    <property type="entry name" value="CBS-domain pair"/>
    <property type="match status" value="1"/>
</dbReference>
<accession>A0A0D0GQ78</accession>
<gene>
    <name evidence="3" type="ORF">TH53_13605</name>
</gene>
<sequence length="220" mass="24813">MFASELISHSIPPLQTTETVHVALDRMAEFKLNHLPVLNNGSFLGIIAEDHLLEIRNVEEPIGALSLTILNPFVYQDVHVYDVIRIFDQLKLSLVPVLDYKKNYLGVISIHDLLKYTSDIFAVKEPGGIIVLEIGNRNNSLSHMAQIVEADNAQILSSYVQNFPDSTRLEVTLKINKTELSGIISAFERYDYQVKAVFNSTTTDNGTEDRYNLLMSYLNV</sequence>
<feature type="domain" description="CBS" evidence="2">
    <location>
        <begin position="7"/>
        <end position="65"/>
    </location>
</feature>
<reference evidence="3 4" key="1">
    <citation type="submission" date="2015-01" db="EMBL/GenBank/DDBJ databases">
        <title>Draft genome sequence of Pedobacter sp. NL19 isolated from sludge of an effluent treatment pond in an abandoned uranium mine.</title>
        <authorList>
            <person name="Santos T."/>
            <person name="Caetano T."/>
            <person name="Covas C."/>
            <person name="Cruz A."/>
            <person name="Mendo S."/>
        </authorList>
    </citation>
    <scope>NUCLEOTIDE SEQUENCE [LARGE SCALE GENOMIC DNA]</scope>
    <source>
        <strain evidence="3 4">NL19</strain>
    </source>
</reference>
<dbReference type="OrthoDB" id="1523762at2"/>
<dbReference type="SMART" id="SM00116">
    <property type="entry name" value="CBS"/>
    <property type="match status" value="2"/>
</dbReference>
<dbReference type="Pfam" id="PF00571">
    <property type="entry name" value="CBS"/>
    <property type="match status" value="2"/>
</dbReference>
<dbReference type="STRING" id="1503925.TH53_13605"/>
<evidence type="ECO:0000259" key="2">
    <source>
        <dbReference type="PROSITE" id="PS51371"/>
    </source>
</evidence>
<dbReference type="InterPro" id="IPR000644">
    <property type="entry name" value="CBS_dom"/>
</dbReference>
<dbReference type="Proteomes" id="UP000032049">
    <property type="component" value="Unassembled WGS sequence"/>
</dbReference>
<evidence type="ECO:0000313" key="3">
    <source>
        <dbReference type="EMBL" id="KIO76706.1"/>
    </source>
</evidence>
<feature type="domain" description="CBS" evidence="2">
    <location>
        <begin position="67"/>
        <end position="123"/>
    </location>
</feature>
<dbReference type="EMBL" id="JXRA01000057">
    <property type="protein sequence ID" value="KIO76706.1"/>
    <property type="molecule type" value="Genomic_DNA"/>
</dbReference>
<dbReference type="Gene3D" id="3.90.1280.20">
    <property type="match status" value="1"/>
</dbReference>
<keyword evidence="1" id="KW-0129">CBS domain</keyword>